<feature type="domain" description="Glycosyltransferase subfamily 4-like N-terminal" evidence="3">
    <location>
        <begin position="26"/>
        <end position="198"/>
    </location>
</feature>
<dbReference type="SUPFAM" id="SSF53756">
    <property type="entry name" value="UDP-Glycosyltransferase/glycogen phosphorylase"/>
    <property type="match status" value="1"/>
</dbReference>
<dbReference type="PANTHER" id="PTHR12526">
    <property type="entry name" value="GLYCOSYLTRANSFERASE"/>
    <property type="match status" value="1"/>
</dbReference>
<comment type="caution">
    <text evidence="4">The sequence shown here is derived from an EMBL/GenBank/DDBJ whole genome shotgun (WGS) entry which is preliminary data.</text>
</comment>
<keyword evidence="1 4" id="KW-0328">Glycosyltransferase</keyword>
<dbReference type="InterPro" id="IPR028098">
    <property type="entry name" value="Glyco_trans_4-like_N"/>
</dbReference>
<evidence type="ECO:0000259" key="3">
    <source>
        <dbReference type="Pfam" id="PF13579"/>
    </source>
</evidence>
<dbReference type="RefSeq" id="WP_367636717.1">
    <property type="nucleotide sequence ID" value="NZ_JBFNQN010000003.1"/>
</dbReference>
<evidence type="ECO:0000313" key="4">
    <source>
        <dbReference type="EMBL" id="MEW9264110.1"/>
    </source>
</evidence>
<dbReference type="PANTHER" id="PTHR12526:SF634">
    <property type="entry name" value="BLL3361 PROTEIN"/>
    <property type="match status" value="1"/>
</dbReference>
<gene>
    <name evidence="4" type="ORF">AB1207_05080</name>
</gene>
<accession>A0ABV3P3B5</accession>
<dbReference type="Proteomes" id="UP001555826">
    <property type="component" value="Unassembled WGS sequence"/>
</dbReference>
<protein>
    <submittedName>
        <fullName evidence="4">Glycosyltransferase</fullName>
        <ecNumber evidence="4">2.4.-.-</ecNumber>
    </submittedName>
</protein>
<proteinExistence type="predicted"/>
<evidence type="ECO:0000313" key="5">
    <source>
        <dbReference type="Proteomes" id="UP001555826"/>
    </source>
</evidence>
<dbReference type="EC" id="2.4.-.-" evidence="4"/>
<evidence type="ECO:0000256" key="1">
    <source>
        <dbReference type="ARBA" id="ARBA00022676"/>
    </source>
</evidence>
<evidence type="ECO:0000256" key="2">
    <source>
        <dbReference type="ARBA" id="ARBA00022679"/>
    </source>
</evidence>
<reference evidence="4 5" key="1">
    <citation type="submission" date="2024-07" db="EMBL/GenBank/DDBJ databases">
        <authorList>
            <person name="Thanompreechachai J."/>
            <person name="Duangmal K."/>
        </authorList>
    </citation>
    <scope>NUCLEOTIDE SEQUENCE [LARGE SCALE GENOMIC DNA]</scope>
    <source>
        <strain evidence="4 5">KCTC 19886</strain>
    </source>
</reference>
<keyword evidence="2 4" id="KW-0808">Transferase</keyword>
<dbReference type="GO" id="GO:0016757">
    <property type="term" value="F:glycosyltransferase activity"/>
    <property type="evidence" value="ECO:0007669"/>
    <property type="project" value="UniProtKB-KW"/>
</dbReference>
<dbReference type="Gene3D" id="3.40.50.2000">
    <property type="entry name" value="Glycogen Phosphorylase B"/>
    <property type="match status" value="2"/>
</dbReference>
<dbReference type="EMBL" id="JBFNQN010000003">
    <property type="protein sequence ID" value="MEW9264110.1"/>
    <property type="molecule type" value="Genomic_DNA"/>
</dbReference>
<sequence>MTQAGRPQTPRRTRVLVVGSGWRFTSGISYYTCRLANAFAEQTTTSVVLMRRLVPRFLYPGRARVGSVVHDLDYAQGVDVFDGVDWYWGNSTRGLRAFLDRTAPDVVVLQWWTGAVLHSYILLAGLLRARGARVVVEWHEVQDTGEARIPGAVRYVRWAMKALLRRVDAHVVHSEFDRDLLRQAYGLDDRSVTIVPHGPYDHVLESSTPRSTSETAPEMQLLFFGTIRPYKGLEDLVAAFSALPRDLAEQFRLTIVGETWEGWTQPLRDVETSPHRDRIELVNRYVTDAEVRDHFAAADAVVLPYRRSSSSGPLQMAMSAGLPVVVTSVGGLVEAAADYEGAEFVPPRDPRALGDALRNLLRRRDERYADPHSWATSVSRFDQVFQGLGVNGTMAGTPAGDPLSANSAN</sequence>
<dbReference type="Pfam" id="PF13579">
    <property type="entry name" value="Glyco_trans_4_4"/>
    <property type="match status" value="1"/>
</dbReference>
<keyword evidence="5" id="KW-1185">Reference proteome</keyword>
<organism evidence="4 5">
    <name type="scientific">Kineococcus endophyticus</name>
    <dbReference type="NCBI Taxonomy" id="1181883"/>
    <lineage>
        <taxon>Bacteria</taxon>
        <taxon>Bacillati</taxon>
        <taxon>Actinomycetota</taxon>
        <taxon>Actinomycetes</taxon>
        <taxon>Kineosporiales</taxon>
        <taxon>Kineosporiaceae</taxon>
        <taxon>Kineococcus</taxon>
    </lineage>
</organism>
<dbReference type="Pfam" id="PF13692">
    <property type="entry name" value="Glyco_trans_1_4"/>
    <property type="match status" value="1"/>
</dbReference>
<name>A0ABV3P3B5_9ACTN</name>